<evidence type="ECO:0000313" key="3">
    <source>
        <dbReference type="Proteomes" id="UP000249061"/>
    </source>
</evidence>
<dbReference type="InterPro" id="IPR036907">
    <property type="entry name" value="5'-Nucleotdase_C_sf"/>
</dbReference>
<evidence type="ECO:0000313" key="2">
    <source>
        <dbReference type="EMBL" id="PZR07154.1"/>
    </source>
</evidence>
<dbReference type="AlphaFoldDB" id="A0A2W5UUZ3"/>
<dbReference type="InterPro" id="IPR029052">
    <property type="entry name" value="Metallo-depent_PP-like"/>
</dbReference>
<dbReference type="Pfam" id="PF02872">
    <property type="entry name" value="5_nucleotid_C"/>
    <property type="match status" value="2"/>
</dbReference>
<sequence>MALRLLAACVVLAAVIGCKKEAPVEPEVHGAEAVDASVPSKELELTFLITGAENGYLLRTVADESTMQGGAAETLGKWMADEGHPANTIALSTGDNANGQSISSYFKGESTAQVMKRMGYAASAFGNRELDWSREQFLANTRTGGFPYLAANLKAKDAQGAELGLKPFTIVERRGVKVGVLGLAARKSTWTPMPGRTAGLELISDEAALAEQVPAARKEGAEVLVLVTDGCLHDMPELLAAHADWNLAFVAGRDCERVYPMTVGVTKLVYPGRHWNEYARVVTTVDLIKPAAQKVVKSDVKLVTIDGSAKADEPTRELIAEWKKKLDDALGAEIGFTRTGIEQDSAEMAAWLTTALKERFKTDFALFNRKGVRQGLPAGAITGASLWDLVPFDNQVVTVKVTGEQLQAVADNLEARVAGLKGKKLDPKKTYTLATTDYLYLGGDGFKLHDADANPTQTKESVQTALIEWTKAKQSSEKKPLETVLPK</sequence>
<dbReference type="InterPro" id="IPR008334">
    <property type="entry name" value="5'-Nucleotdase_C"/>
</dbReference>
<protein>
    <submittedName>
        <fullName evidence="2">Bifunctional metallophosphatase/5'-nucleotidase</fullName>
    </submittedName>
</protein>
<proteinExistence type="predicted"/>
<comment type="caution">
    <text evidence="2">The sequence shown here is derived from an EMBL/GenBank/DDBJ whole genome shotgun (WGS) entry which is preliminary data.</text>
</comment>
<feature type="domain" description="5'-Nucleotidase C-terminal" evidence="1">
    <location>
        <begin position="418"/>
        <end position="447"/>
    </location>
</feature>
<dbReference type="Gene3D" id="3.60.21.10">
    <property type="match status" value="1"/>
</dbReference>
<feature type="domain" description="5'-Nucleotidase C-terminal" evidence="1">
    <location>
        <begin position="336"/>
        <end position="409"/>
    </location>
</feature>
<dbReference type="InterPro" id="IPR006179">
    <property type="entry name" value="5_nucleotidase/apyrase"/>
</dbReference>
<gene>
    <name evidence="2" type="ORF">DI536_28255</name>
</gene>
<reference evidence="2 3" key="1">
    <citation type="submission" date="2017-08" db="EMBL/GenBank/DDBJ databases">
        <title>Infants hospitalized years apart are colonized by the same room-sourced microbial strains.</title>
        <authorList>
            <person name="Brooks B."/>
            <person name="Olm M.R."/>
            <person name="Firek B.A."/>
            <person name="Baker R."/>
            <person name="Thomas B.C."/>
            <person name="Morowitz M.J."/>
            <person name="Banfield J.F."/>
        </authorList>
    </citation>
    <scope>NUCLEOTIDE SEQUENCE [LARGE SCALE GENOMIC DNA]</scope>
    <source>
        <strain evidence="2">S2_003_000_R2_14</strain>
    </source>
</reference>
<dbReference type="PANTHER" id="PTHR11575:SF24">
    <property type="entry name" value="5'-NUCLEOTIDASE"/>
    <property type="match status" value="1"/>
</dbReference>
<dbReference type="Gene3D" id="3.90.780.10">
    <property type="entry name" value="5'-Nucleotidase, C-terminal domain"/>
    <property type="match status" value="2"/>
</dbReference>
<evidence type="ECO:0000259" key="1">
    <source>
        <dbReference type="Pfam" id="PF02872"/>
    </source>
</evidence>
<name>A0A2W5UUZ3_9BACT</name>
<dbReference type="SUPFAM" id="SSF56300">
    <property type="entry name" value="Metallo-dependent phosphatases"/>
    <property type="match status" value="1"/>
</dbReference>
<dbReference type="PANTHER" id="PTHR11575">
    <property type="entry name" value="5'-NUCLEOTIDASE-RELATED"/>
    <property type="match status" value="1"/>
</dbReference>
<accession>A0A2W5UUZ3</accession>
<dbReference type="GO" id="GO:0009166">
    <property type="term" value="P:nucleotide catabolic process"/>
    <property type="evidence" value="ECO:0007669"/>
    <property type="project" value="InterPro"/>
</dbReference>
<dbReference type="SUPFAM" id="SSF55816">
    <property type="entry name" value="5'-nucleotidase (syn. UDP-sugar hydrolase), C-terminal domain"/>
    <property type="match status" value="1"/>
</dbReference>
<dbReference type="PROSITE" id="PS51257">
    <property type="entry name" value="PROKAR_LIPOPROTEIN"/>
    <property type="match status" value="1"/>
</dbReference>
<dbReference type="GO" id="GO:0016787">
    <property type="term" value="F:hydrolase activity"/>
    <property type="evidence" value="ECO:0007669"/>
    <property type="project" value="InterPro"/>
</dbReference>
<organism evidence="2 3">
    <name type="scientific">Archangium gephyra</name>
    <dbReference type="NCBI Taxonomy" id="48"/>
    <lineage>
        <taxon>Bacteria</taxon>
        <taxon>Pseudomonadati</taxon>
        <taxon>Myxococcota</taxon>
        <taxon>Myxococcia</taxon>
        <taxon>Myxococcales</taxon>
        <taxon>Cystobacterineae</taxon>
        <taxon>Archangiaceae</taxon>
        <taxon>Archangium</taxon>
    </lineage>
</organism>
<dbReference type="Proteomes" id="UP000249061">
    <property type="component" value="Unassembled WGS sequence"/>
</dbReference>
<dbReference type="EMBL" id="QFQP01000033">
    <property type="protein sequence ID" value="PZR07154.1"/>
    <property type="molecule type" value="Genomic_DNA"/>
</dbReference>